<dbReference type="InterPro" id="IPR000843">
    <property type="entry name" value="HTH_LacI"/>
</dbReference>
<dbReference type="InterPro" id="IPR025997">
    <property type="entry name" value="SBP_2_dom"/>
</dbReference>
<dbReference type="SUPFAM" id="SSF47413">
    <property type="entry name" value="lambda repressor-like DNA-binding domains"/>
    <property type="match status" value="1"/>
</dbReference>
<keyword evidence="3" id="KW-0804">Transcription</keyword>
<evidence type="ECO:0000256" key="2">
    <source>
        <dbReference type="ARBA" id="ARBA00023125"/>
    </source>
</evidence>
<dbReference type="RefSeq" id="WP_009743359.1">
    <property type="nucleotide sequence ID" value="NZ_CP017298.1"/>
</dbReference>
<dbReference type="KEGG" id="phon:BH719_03450"/>
<sequence length="420" mass="43732">MTPRTQATQRSDQDPPKAPRRPGPARPGGKAPGVKDVATLAGVSVGSVSNVINGRGSVSPEVRKRVEDAIARLGYVPNPTAQALRRGTSPLVAVAVFDLNNPFFMEAASGMERCLREAGFVMTLSSTHASVAEEAQLLRTMARQAVRGVLLTPADSELEAAHELVAQGIPVVLFDTPDTSSDMSSIAVNDRAGASLAIEHLLALGHRRIIFVNGPAHVRQARQRLLGVRDAIAHWEKLTGTGSVALDVVSVADFTARAGREFAGEWLAARGLGAGAGDAQGGDGAPGGADGDGRGPGRPGSNGAQDGRAGRTGPDGDDGHPTAVFCANDLIAFGVMSSLRDAGIRIPADVSLVGFDDIALASQTSVPLTTIRQPMEELGMAAVELLLADPRANEEDSPAIEHRSFDPQLVIRESTSAPRR</sequence>
<dbReference type="AlphaFoldDB" id="A0A1D8B1K0"/>
<evidence type="ECO:0000256" key="3">
    <source>
        <dbReference type="ARBA" id="ARBA00023163"/>
    </source>
</evidence>
<name>A0A1D8B1K0_9ACTO</name>
<feature type="domain" description="HTH lacI-type" evidence="5">
    <location>
        <begin position="32"/>
        <end position="86"/>
    </location>
</feature>
<organism evidence="6 7">
    <name type="scientific">Pauljensenia hongkongensis</name>
    <dbReference type="NCBI Taxonomy" id="178339"/>
    <lineage>
        <taxon>Bacteria</taxon>
        <taxon>Bacillati</taxon>
        <taxon>Actinomycetota</taxon>
        <taxon>Actinomycetes</taxon>
        <taxon>Actinomycetales</taxon>
        <taxon>Actinomycetaceae</taxon>
        <taxon>Pauljensenia</taxon>
    </lineage>
</organism>
<dbReference type="PANTHER" id="PTHR30146">
    <property type="entry name" value="LACI-RELATED TRANSCRIPTIONAL REPRESSOR"/>
    <property type="match status" value="1"/>
</dbReference>
<dbReference type="GO" id="GO:0003700">
    <property type="term" value="F:DNA-binding transcription factor activity"/>
    <property type="evidence" value="ECO:0007669"/>
    <property type="project" value="TreeGrafter"/>
</dbReference>
<dbReference type="SMART" id="SM00354">
    <property type="entry name" value="HTH_LACI"/>
    <property type="match status" value="1"/>
</dbReference>
<keyword evidence="1" id="KW-0805">Transcription regulation</keyword>
<accession>A0A1D8B1K0</accession>
<keyword evidence="2" id="KW-0238">DNA-binding</keyword>
<dbReference type="CDD" id="cd01392">
    <property type="entry name" value="HTH_LacI"/>
    <property type="match status" value="1"/>
</dbReference>
<feature type="region of interest" description="Disordered" evidence="4">
    <location>
        <begin position="1"/>
        <end position="35"/>
    </location>
</feature>
<dbReference type="InterPro" id="IPR028082">
    <property type="entry name" value="Peripla_BP_I"/>
</dbReference>
<evidence type="ECO:0000256" key="1">
    <source>
        <dbReference type="ARBA" id="ARBA00023015"/>
    </source>
</evidence>
<dbReference type="Proteomes" id="UP000095214">
    <property type="component" value="Chromosome"/>
</dbReference>
<feature type="compositionally biased region" description="Polar residues" evidence="4">
    <location>
        <begin position="1"/>
        <end position="10"/>
    </location>
</feature>
<dbReference type="InterPro" id="IPR046335">
    <property type="entry name" value="LacI/GalR-like_sensor"/>
</dbReference>
<dbReference type="Gene3D" id="1.10.260.40">
    <property type="entry name" value="lambda repressor-like DNA-binding domains"/>
    <property type="match status" value="1"/>
</dbReference>
<dbReference type="Pfam" id="PF13407">
    <property type="entry name" value="Peripla_BP_4"/>
    <property type="match status" value="1"/>
</dbReference>
<dbReference type="PROSITE" id="PS50932">
    <property type="entry name" value="HTH_LACI_2"/>
    <property type="match status" value="1"/>
</dbReference>
<reference evidence="6 7" key="1">
    <citation type="submission" date="2016-09" db="EMBL/GenBank/DDBJ databases">
        <title>Complete genome sequence of Actinomyces hongkongensis HKU8.</title>
        <authorList>
            <person name="Gao Y.-X."/>
            <person name="Zhou Y.-Y."/>
            <person name="Xie Y."/>
            <person name="Wang M."/>
            <person name="Wang S.-J."/>
            <person name="Shen S.-G."/>
        </authorList>
    </citation>
    <scope>NUCLEOTIDE SEQUENCE [LARGE SCALE GENOMIC DNA]</scope>
    <source>
        <strain evidence="6 7">HKU8</strain>
    </source>
</reference>
<dbReference type="Pfam" id="PF13377">
    <property type="entry name" value="Peripla_BP_3"/>
    <property type="match status" value="1"/>
</dbReference>
<feature type="compositionally biased region" description="Gly residues" evidence="4">
    <location>
        <begin position="277"/>
        <end position="300"/>
    </location>
</feature>
<dbReference type="PROSITE" id="PS00356">
    <property type="entry name" value="HTH_LACI_1"/>
    <property type="match status" value="1"/>
</dbReference>
<feature type="compositionally biased region" description="Basic and acidic residues" evidence="4">
    <location>
        <begin position="394"/>
        <end position="405"/>
    </location>
</feature>
<evidence type="ECO:0000313" key="6">
    <source>
        <dbReference type="EMBL" id="AOS47030.1"/>
    </source>
</evidence>
<evidence type="ECO:0000256" key="4">
    <source>
        <dbReference type="SAM" id="MobiDB-lite"/>
    </source>
</evidence>
<evidence type="ECO:0000313" key="7">
    <source>
        <dbReference type="Proteomes" id="UP000095214"/>
    </source>
</evidence>
<dbReference type="EMBL" id="CP017298">
    <property type="protein sequence ID" value="AOS47030.1"/>
    <property type="molecule type" value="Genomic_DNA"/>
</dbReference>
<dbReference type="GO" id="GO:0000976">
    <property type="term" value="F:transcription cis-regulatory region binding"/>
    <property type="evidence" value="ECO:0007669"/>
    <property type="project" value="TreeGrafter"/>
</dbReference>
<proteinExistence type="predicted"/>
<dbReference type="Pfam" id="PF00356">
    <property type="entry name" value="LacI"/>
    <property type="match status" value="1"/>
</dbReference>
<dbReference type="InterPro" id="IPR010982">
    <property type="entry name" value="Lambda_DNA-bd_dom_sf"/>
</dbReference>
<keyword evidence="7" id="KW-1185">Reference proteome</keyword>
<dbReference type="STRING" id="178339.BH719_03450"/>
<feature type="region of interest" description="Disordered" evidence="4">
    <location>
        <begin position="394"/>
        <end position="420"/>
    </location>
</feature>
<gene>
    <name evidence="6" type="ORF">BH719_03450</name>
</gene>
<dbReference type="SUPFAM" id="SSF53822">
    <property type="entry name" value="Periplasmic binding protein-like I"/>
    <property type="match status" value="2"/>
</dbReference>
<dbReference type="Gene3D" id="3.40.50.2300">
    <property type="match status" value="3"/>
</dbReference>
<protein>
    <submittedName>
        <fullName evidence="6">LacI family transcriptional regulator</fullName>
    </submittedName>
</protein>
<dbReference type="PANTHER" id="PTHR30146:SF109">
    <property type="entry name" value="HTH-TYPE TRANSCRIPTIONAL REGULATOR GALS"/>
    <property type="match status" value="1"/>
</dbReference>
<evidence type="ECO:0000259" key="5">
    <source>
        <dbReference type="PROSITE" id="PS50932"/>
    </source>
</evidence>
<feature type="region of interest" description="Disordered" evidence="4">
    <location>
        <begin position="277"/>
        <end position="321"/>
    </location>
</feature>